<dbReference type="Pfam" id="PF00589">
    <property type="entry name" value="Phage_integrase"/>
    <property type="match status" value="1"/>
</dbReference>
<dbReference type="Pfam" id="PF14659">
    <property type="entry name" value="Phage_int_SAM_3"/>
    <property type="match status" value="1"/>
</dbReference>
<evidence type="ECO:0000256" key="2">
    <source>
        <dbReference type="ARBA" id="ARBA00022908"/>
    </source>
</evidence>
<dbReference type="PANTHER" id="PTHR30349:SF64">
    <property type="entry name" value="PROPHAGE INTEGRASE INTD-RELATED"/>
    <property type="match status" value="1"/>
</dbReference>
<dbReference type="GO" id="GO:0006310">
    <property type="term" value="P:DNA recombination"/>
    <property type="evidence" value="ECO:0007669"/>
    <property type="project" value="UniProtKB-KW"/>
</dbReference>
<dbReference type="Proteomes" id="UP000067683">
    <property type="component" value="Chromosome"/>
</dbReference>
<reference evidence="8" key="1">
    <citation type="submission" date="2016-01" db="EMBL/GenBank/DDBJ databases">
        <title>Complete genome of Planococcus rifietoensis type strain M8.</title>
        <authorList>
            <person name="See-Too W.S."/>
        </authorList>
    </citation>
    <scope>NUCLEOTIDE SEQUENCE [LARGE SCALE GENOMIC DNA]</scope>
    <source>
        <strain evidence="8">M8</strain>
    </source>
</reference>
<dbReference type="RefSeq" id="WP_058383575.1">
    <property type="nucleotide sequence ID" value="NZ_CP013659.2"/>
</dbReference>
<keyword evidence="4" id="KW-0233">DNA recombination</keyword>
<dbReference type="CDD" id="cd01189">
    <property type="entry name" value="INT_ICEBs1_C_like"/>
    <property type="match status" value="1"/>
</dbReference>
<dbReference type="InterPro" id="IPR010998">
    <property type="entry name" value="Integrase_recombinase_N"/>
</dbReference>
<dbReference type="GO" id="GO:0003677">
    <property type="term" value="F:DNA binding"/>
    <property type="evidence" value="ECO:0007669"/>
    <property type="project" value="UniProtKB-UniRule"/>
</dbReference>
<dbReference type="PROSITE" id="PS51898">
    <property type="entry name" value="TYR_RECOMBINASE"/>
    <property type="match status" value="1"/>
</dbReference>
<organism evidence="8 9">
    <name type="scientific">Planococcus rifietoensis</name>
    <dbReference type="NCBI Taxonomy" id="200991"/>
    <lineage>
        <taxon>Bacteria</taxon>
        <taxon>Bacillati</taxon>
        <taxon>Bacillota</taxon>
        <taxon>Bacilli</taxon>
        <taxon>Bacillales</taxon>
        <taxon>Caryophanaceae</taxon>
        <taxon>Planococcus</taxon>
    </lineage>
</organism>
<accession>A0A0U2YQF9</accession>
<dbReference type="SUPFAM" id="SSF56349">
    <property type="entry name" value="DNA breaking-rejoining enzymes"/>
    <property type="match status" value="1"/>
</dbReference>
<dbReference type="Gene3D" id="1.10.443.10">
    <property type="entry name" value="Intergrase catalytic core"/>
    <property type="match status" value="1"/>
</dbReference>
<feature type="domain" description="Tyr recombinase" evidence="6">
    <location>
        <begin position="174"/>
        <end position="381"/>
    </location>
</feature>
<evidence type="ECO:0000256" key="4">
    <source>
        <dbReference type="ARBA" id="ARBA00023172"/>
    </source>
</evidence>
<dbReference type="OrthoDB" id="9803188at2"/>
<keyword evidence="3 5" id="KW-0238">DNA-binding</keyword>
<dbReference type="InterPro" id="IPR013762">
    <property type="entry name" value="Integrase-like_cat_sf"/>
</dbReference>
<protein>
    <submittedName>
        <fullName evidence="8">Integrase</fullName>
    </submittedName>
</protein>
<dbReference type="Gene3D" id="1.10.150.130">
    <property type="match status" value="1"/>
</dbReference>
<proteinExistence type="inferred from homology"/>
<dbReference type="InterPro" id="IPR002104">
    <property type="entry name" value="Integrase_catalytic"/>
</dbReference>
<dbReference type="InterPro" id="IPR050090">
    <property type="entry name" value="Tyrosine_recombinase_XerCD"/>
</dbReference>
<evidence type="ECO:0000313" key="9">
    <source>
        <dbReference type="Proteomes" id="UP000067683"/>
    </source>
</evidence>
<evidence type="ECO:0000256" key="1">
    <source>
        <dbReference type="ARBA" id="ARBA00008857"/>
    </source>
</evidence>
<dbReference type="GO" id="GO:0015074">
    <property type="term" value="P:DNA integration"/>
    <property type="evidence" value="ECO:0007669"/>
    <property type="project" value="UniProtKB-KW"/>
</dbReference>
<evidence type="ECO:0000259" key="7">
    <source>
        <dbReference type="PROSITE" id="PS51900"/>
    </source>
</evidence>
<evidence type="ECO:0000256" key="3">
    <source>
        <dbReference type="ARBA" id="ARBA00023125"/>
    </source>
</evidence>
<dbReference type="InterPro" id="IPR044068">
    <property type="entry name" value="CB"/>
</dbReference>
<evidence type="ECO:0000259" key="6">
    <source>
        <dbReference type="PROSITE" id="PS51898"/>
    </source>
</evidence>
<evidence type="ECO:0000313" key="8">
    <source>
        <dbReference type="EMBL" id="ALS76874.1"/>
    </source>
</evidence>
<comment type="similarity">
    <text evidence="1">Belongs to the 'phage' integrase family.</text>
</comment>
<dbReference type="EMBL" id="CP013659">
    <property type="protein sequence ID" value="ALS76874.1"/>
    <property type="molecule type" value="Genomic_DNA"/>
</dbReference>
<evidence type="ECO:0000256" key="5">
    <source>
        <dbReference type="PROSITE-ProRule" id="PRU01248"/>
    </source>
</evidence>
<dbReference type="InterPro" id="IPR004107">
    <property type="entry name" value="Integrase_SAM-like_N"/>
</dbReference>
<gene>
    <name evidence="8" type="ORF">AUC31_17335</name>
</gene>
<dbReference type="InterPro" id="IPR011010">
    <property type="entry name" value="DNA_brk_join_enz"/>
</dbReference>
<sequence length="397" mass="46469">MKCRKLPNGNWECYEEGPRDPYTNKRNPIRKQANSKTAAQIKVKESLKILESGIDGRTANRVFFQETAAEWFEVYAHSGVKKSTLRSRDSTVKLINRYIGNMLIGRITHQHIQDMLMDLHRKGSSKSQITHVKVTANFVFVHAQKQRLRLDNPVNLVIMPKRRRTVEEIESQELKEKYFEREELETFLNAARDLGLIFDEEWFYLIAFTGLRAGEVCSLKWVDIDFEESRIRITKTMDSPGAVENYELTPPKSNQSIRVVDIDSNTLSLFKRLKIKQMENRLKYRKSTDNYHDMNFVFCRPKTGYPYSAKFIYRRYLRICEKSGIGKRDGPHLLRHTHITMLTEAGIDLDTIMHRVGHADAKTTKNIYTHVTKRMKRNAPNQLKIHYGEIFGKFFEA</sequence>
<keyword evidence="2" id="KW-0229">DNA integration</keyword>
<dbReference type="PANTHER" id="PTHR30349">
    <property type="entry name" value="PHAGE INTEGRASE-RELATED"/>
    <property type="match status" value="1"/>
</dbReference>
<dbReference type="PROSITE" id="PS51900">
    <property type="entry name" value="CB"/>
    <property type="match status" value="1"/>
</dbReference>
<feature type="domain" description="Core-binding (CB)" evidence="7">
    <location>
        <begin position="62"/>
        <end position="144"/>
    </location>
</feature>
<dbReference type="AlphaFoldDB" id="A0A0U2YQF9"/>
<dbReference type="STRING" id="200991.AUC31_17335"/>
<name>A0A0U2YQF9_9BACL</name>
<dbReference type="KEGG" id="prt:AUC31_17335"/>
<keyword evidence="9" id="KW-1185">Reference proteome</keyword>